<dbReference type="EMBL" id="QAAD01000002">
    <property type="protein sequence ID" value="PTN10024.1"/>
    <property type="molecule type" value="Genomic_DNA"/>
</dbReference>
<evidence type="ECO:0000313" key="2">
    <source>
        <dbReference type="Proteomes" id="UP000243525"/>
    </source>
</evidence>
<reference evidence="1 2" key="1">
    <citation type="submission" date="2018-04" db="EMBL/GenBank/DDBJ databases">
        <title>Genomic Encyclopedia of Archaeal and Bacterial Type Strains, Phase II (KMG-II): from individual species to whole genera.</title>
        <authorList>
            <person name="Goeker M."/>
        </authorList>
    </citation>
    <scope>NUCLEOTIDE SEQUENCE [LARGE SCALE GENOMIC DNA]</scope>
    <source>
        <strain evidence="1 2">DSM 28823</strain>
    </source>
</reference>
<protein>
    <submittedName>
        <fullName evidence="1">Uncharacterized protein</fullName>
    </submittedName>
</protein>
<dbReference type="Proteomes" id="UP000243525">
    <property type="component" value="Unassembled WGS sequence"/>
</dbReference>
<keyword evidence="2" id="KW-1185">Reference proteome</keyword>
<sequence>MANTYTQLIVQIVFAVYGKQNLIAEKHRERLEKYIVVRSRTRNQNLWRFIAILIIHIY</sequence>
<organism evidence="1 2">
    <name type="scientific">Mangrovibacterium marinum</name>
    <dbReference type="NCBI Taxonomy" id="1639118"/>
    <lineage>
        <taxon>Bacteria</taxon>
        <taxon>Pseudomonadati</taxon>
        <taxon>Bacteroidota</taxon>
        <taxon>Bacteroidia</taxon>
        <taxon>Marinilabiliales</taxon>
        <taxon>Prolixibacteraceae</taxon>
        <taxon>Mangrovibacterium</taxon>
    </lineage>
</organism>
<accession>A0A2T5C551</accession>
<name>A0A2T5C551_9BACT</name>
<proteinExistence type="predicted"/>
<dbReference type="AlphaFoldDB" id="A0A2T5C551"/>
<evidence type="ECO:0000313" key="1">
    <source>
        <dbReference type="EMBL" id="PTN10024.1"/>
    </source>
</evidence>
<gene>
    <name evidence="1" type="ORF">C8N47_1024</name>
</gene>
<comment type="caution">
    <text evidence="1">The sequence shown here is derived from an EMBL/GenBank/DDBJ whole genome shotgun (WGS) entry which is preliminary data.</text>
</comment>